<dbReference type="GO" id="GO:1902600">
    <property type="term" value="P:proton transmembrane transport"/>
    <property type="evidence" value="ECO:0007669"/>
    <property type="project" value="InterPro"/>
</dbReference>
<dbReference type="GO" id="GO:0015297">
    <property type="term" value="F:antiporter activity"/>
    <property type="evidence" value="ECO:0007669"/>
    <property type="project" value="InterPro"/>
</dbReference>
<reference evidence="8" key="4">
    <citation type="submission" date="2023-01" db="EMBL/GenBank/DDBJ databases">
        <title>Draft genome sequence of Methylobacterium oxalidis strain NBRC 107715.</title>
        <authorList>
            <person name="Sun Q."/>
            <person name="Mori K."/>
        </authorList>
    </citation>
    <scope>NUCLEOTIDE SEQUENCE</scope>
    <source>
        <strain evidence="8">NBRC 107715</strain>
    </source>
</reference>
<comment type="subcellular location">
    <subcellularLocation>
        <location evidence="1">Membrane</location>
        <topology evidence="1">Multi-pass membrane protein</topology>
    </subcellularLocation>
</comment>
<evidence type="ECO:0000256" key="5">
    <source>
        <dbReference type="SAM" id="Phobius"/>
    </source>
</evidence>
<accession>A0A512J949</accession>
<keyword evidence="4 5" id="KW-0472">Membrane</keyword>
<organism evidence="7 9">
    <name type="scientific">Methylobacterium oxalidis</name>
    <dbReference type="NCBI Taxonomy" id="944322"/>
    <lineage>
        <taxon>Bacteria</taxon>
        <taxon>Pseudomonadati</taxon>
        <taxon>Pseudomonadota</taxon>
        <taxon>Alphaproteobacteria</taxon>
        <taxon>Hyphomicrobiales</taxon>
        <taxon>Methylobacteriaceae</taxon>
        <taxon>Methylobacterium</taxon>
    </lineage>
</organism>
<reference evidence="8" key="1">
    <citation type="journal article" date="2014" name="Int. J. Syst. Evol. Microbiol.">
        <title>Complete genome of a new Firmicutes species belonging to the dominant human colonic microbiota ('Ruminococcus bicirculans') reveals two chromosomes and a selective capacity to utilize plant glucans.</title>
        <authorList>
            <consortium name="NISC Comparative Sequencing Program"/>
            <person name="Wegmann U."/>
            <person name="Louis P."/>
            <person name="Goesmann A."/>
            <person name="Henrissat B."/>
            <person name="Duncan S.H."/>
            <person name="Flint H.J."/>
        </authorList>
    </citation>
    <scope>NUCLEOTIDE SEQUENCE</scope>
    <source>
        <strain evidence="8">NBRC 107715</strain>
    </source>
</reference>
<dbReference type="Proteomes" id="UP001156856">
    <property type="component" value="Unassembled WGS sequence"/>
</dbReference>
<sequence length="143" mass="15344">MISIFDLVAMLLTLSALFGWINRRFVHMPHSIGLLVMGLVASLLLVLLDVAFPNRHLYDALTGALRQIDFADVVMNGMLAFLLFAGAMTLDLSALRSRAWPVAILALVGTIISTVVVGGAFWAAAQGIGRPISLAWALRPVSS</sequence>
<dbReference type="AlphaFoldDB" id="A0A512J949"/>
<evidence type="ECO:0000256" key="4">
    <source>
        <dbReference type="ARBA" id="ARBA00023136"/>
    </source>
</evidence>
<keyword evidence="2 5" id="KW-0812">Transmembrane</keyword>
<evidence type="ECO:0000313" key="10">
    <source>
        <dbReference type="Proteomes" id="UP001156856"/>
    </source>
</evidence>
<feature type="transmembrane region" description="Helical" evidence="5">
    <location>
        <begin position="73"/>
        <end position="90"/>
    </location>
</feature>
<feature type="domain" description="Cation/H+ exchanger transmembrane" evidence="6">
    <location>
        <begin position="14"/>
        <end position="124"/>
    </location>
</feature>
<evidence type="ECO:0000256" key="3">
    <source>
        <dbReference type="ARBA" id="ARBA00022989"/>
    </source>
</evidence>
<dbReference type="Pfam" id="PF00999">
    <property type="entry name" value="Na_H_Exchanger"/>
    <property type="match status" value="1"/>
</dbReference>
<keyword evidence="10" id="KW-1185">Reference proteome</keyword>
<evidence type="ECO:0000313" key="7">
    <source>
        <dbReference type="EMBL" id="GEP06478.1"/>
    </source>
</evidence>
<dbReference type="RefSeq" id="WP_238179522.1">
    <property type="nucleotide sequence ID" value="NZ_BJZU01000104.1"/>
</dbReference>
<evidence type="ECO:0000256" key="1">
    <source>
        <dbReference type="ARBA" id="ARBA00004141"/>
    </source>
</evidence>
<comment type="caution">
    <text evidence="7">The sequence shown here is derived from an EMBL/GenBank/DDBJ whole genome shotgun (WGS) entry which is preliminary data.</text>
</comment>
<name>A0A512J949_9HYPH</name>
<evidence type="ECO:0000259" key="6">
    <source>
        <dbReference type="Pfam" id="PF00999"/>
    </source>
</evidence>
<dbReference type="InterPro" id="IPR006153">
    <property type="entry name" value="Cation/H_exchanger_TM"/>
</dbReference>
<evidence type="ECO:0000256" key="2">
    <source>
        <dbReference type="ARBA" id="ARBA00022692"/>
    </source>
</evidence>
<gene>
    <name evidence="8" type="ORF">GCM10007888_39000</name>
    <name evidence="7" type="ORF">MOX02_45160</name>
</gene>
<proteinExistence type="predicted"/>
<feature type="transmembrane region" description="Helical" evidence="5">
    <location>
        <begin position="102"/>
        <end position="124"/>
    </location>
</feature>
<dbReference type="GO" id="GO:0016020">
    <property type="term" value="C:membrane"/>
    <property type="evidence" value="ECO:0007669"/>
    <property type="project" value="UniProtKB-SubCell"/>
</dbReference>
<feature type="transmembrane region" description="Helical" evidence="5">
    <location>
        <begin position="33"/>
        <end position="52"/>
    </location>
</feature>
<dbReference type="EMBL" id="BJZU01000104">
    <property type="protein sequence ID" value="GEP06478.1"/>
    <property type="molecule type" value="Genomic_DNA"/>
</dbReference>
<evidence type="ECO:0000313" key="8">
    <source>
        <dbReference type="EMBL" id="GLS65518.1"/>
    </source>
</evidence>
<reference evidence="7 9" key="3">
    <citation type="submission" date="2019-07" db="EMBL/GenBank/DDBJ databases">
        <title>Whole genome shotgun sequence of Methylobacterium oxalidis NBRC 107715.</title>
        <authorList>
            <person name="Hosoyama A."/>
            <person name="Uohara A."/>
            <person name="Ohji S."/>
            <person name="Ichikawa N."/>
        </authorList>
    </citation>
    <scope>NUCLEOTIDE SEQUENCE [LARGE SCALE GENOMIC DNA]</scope>
    <source>
        <strain evidence="7 9">NBRC 107715</strain>
    </source>
</reference>
<protein>
    <recommendedName>
        <fullName evidence="6">Cation/H+ exchanger transmembrane domain-containing protein</fullName>
    </recommendedName>
</protein>
<keyword evidence="3 5" id="KW-1133">Transmembrane helix</keyword>
<reference evidence="10" key="2">
    <citation type="journal article" date="2019" name="Int. J. Syst. Evol. Microbiol.">
        <title>The Global Catalogue of Microorganisms (GCM) 10K type strain sequencing project: providing services to taxonomists for standard genome sequencing and annotation.</title>
        <authorList>
            <consortium name="The Broad Institute Genomics Platform"/>
            <consortium name="The Broad Institute Genome Sequencing Center for Infectious Disease"/>
            <person name="Wu L."/>
            <person name="Ma J."/>
        </authorList>
    </citation>
    <scope>NUCLEOTIDE SEQUENCE [LARGE SCALE GENOMIC DNA]</scope>
    <source>
        <strain evidence="10">NBRC 107715</strain>
    </source>
</reference>
<dbReference type="Proteomes" id="UP000321960">
    <property type="component" value="Unassembled WGS sequence"/>
</dbReference>
<dbReference type="EMBL" id="BSPK01000072">
    <property type="protein sequence ID" value="GLS65518.1"/>
    <property type="molecule type" value="Genomic_DNA"/>
</dbReference>
<evidence type="ECO:0000313" key="9">
    <source>
        <dbReference type="Proteomes" id="UP000321960"/>
    </source>
</evidence>